<feature type="transmembrane region" description="Helical" evidence="8">
    <location>
        <begin position="569"/>
        <end position="590"/>
    </location>
</feature>
<reference evidence="9" key="1">
    <citation type="journal article" date="2020" name="New Phytol.">
        <title>Comparative genomics reveals dynamic genome evolution in host specialist ectomycorrhizal fungi.</title>
        <authorList>
            <person name="Lofgren L.A."/>
            <person name="Nguyen N.H."/>
            <person name="Vilgalys R."/>
            <person name="Ruytinx J."/>
            <person name="Liao H.L."/>
            <person name="Branco S."/>
            <person name="Kuo A."/>
            <person name="LaButti K."/>
            <person name="Lipzen A."/>
            <person name="Andreopoulos W."/>
            <person name="Pangilinan J."/>
            <person name="Riley R."/>
            <person name="Hundley H."/>
            <person name="Na H."/>
            <person name="Barry K."/>
            <person name="Grigoriev I.V."/>
            <person name="Stajich J.E."/>
            <person name="Kennedy P.G."/>
        </authorList>
    </citation>
    <scope>NUCLEOTIDE SEQUENCE</scope>
    <source>
        <strain evidence="9">FC203</strain>
    </source>
</reference>
<feature type="transmembrane region" description="Helical" evidence="8">
    <location>
        <begin position="408"/>
        <end position="429"/>
    </location>
</feature>
<comment type="subcellular location">
    <subcellularLocation>
        <location evidence="1">Cell membrane</location>
        <topology evidence="1">Multi-pass membrane protein</topology>
    </subcellularLocation>
</comment>
<name>A0AAD4HK51_9AGAM</name>
<keyword evidence="4" id="KW-1003">Cell membrane</keyword>
<feature type="transmembrane region" description="Helical" evidence="8">
    <location>
        <begin position="377"/>
        <end position="396"/>
    </location>
</feature>
<feature type="transmembrane region" description="Helical" evidence="8">
    <location>
        <begin position="634"/>
        <end position="655"/>
    </location>
</feature>
<proteinExistence type="inferred from homology"/>
<keyword evidence="10" id="KW-1185">Reference proteome</keyword>
<accession>A0AAD4HK51</accession>
<feature type="transmembrane region" description="Helical" evidence="8">
    <location>
        <begin position="154"/>
        <end position="176"/>
    </location>
</feature>
<evidence type="ECO:0000256" key="5">
    <source>
        <dbReference type="ARBA" id="ARBA00022692"/>
    </source>
</evidence>
<evidence type="ECO:0000313" key="9">
    <source>
        <dbReference type="EMBL" id="KAG1900615.1"/>
    </source>
</evidence>
<feature type="transmembrane region" description="Helical" evidence="8">
    <location>
        <begin position="344"/>
        <end position="365"/>
    </location>
</feature>
<feature type="transmembrane region" description="Helical" evidence="8">
    <location>
        <begin position="6"/>
        <end position="29"/>
    </location>
</feature>
<dbReference type="RefSeq" id="XP_041226191.1">
    <property type="nucleotide sequence ID" value="XM_041375084.1"/>
</dbReference>
<gene>
    <name evidence="9" type="ORF">F5891DRAFT_951980</name>
</gene>
<comment type="similarity">
    <text evidence="2">Belongs to the tellurite-resistance/dicarboxylate transporter (TDT) family.</text>
</comment>
<dbReference type="GO" id="GO:0005886">
    <property type="term" value="C:plasma membrane"/>
    <property type="evidence" value="ECO:0007669"/>
    <property type="project" value="UniProtKB-SubCell"/>
</dbReference>
<dbReference type="Pfam" id="PF03595">
    <property type="entry name" value="SLAC1"/>
    <property type="match status" value="3"/>
</dbReference>
<dbReference type="GO" id="GO:0000319">
    <property type="term" value="F:sulfite transmembrane transporter activity"/>
    <property type="evidence" value="ECO:0007669"/>
    <property type="project" value="TreeGrafter"/>
</dbReference>
<evidence type="ECO:0000256" key="1">
    <source>
        <dbReference type="ARBA" id="ARBA00004651"/>
    </source>
</evidence>
<feature type="transmembrane region" description="Helical" evidence="8">
    <location>
        <begin position="535"/>
        <end position="557"/>
    </location>
</feature>
<dbReference type="Proteomes" id="UP001195769">
    <property type="component" value="Unassembled WGS sequence"/>
</dbReference>
<evidence type="ECO:0000256" key="8">
    <source>
        <dbReference type="SAM" id="Phobius"/>
    </source>
</evidence>
<feature type="transmembrane region" description="Helical" evidence="8">
    <location>
        <begin position="121"/>
        <end position="142"/>
    </location>
</feature>
<protein>
    <submittedName>
        <fullName evidence="9">Voltage-dependent anion channel</fullName>
    </submittedName>
</protein>
<dbReference type="PANTHER" id="PTHR31686:SF1">
    <property type="entry name" value="SULFITE EFFLUX PUMP SSU1"/>
    <property type="match status" value="1"/>
</dbReference>
<keyword evidence="7 8" id="KW-0472">Membrane</keyword>
<feature type="transmembrane region" description="Helical" evidence="8">
    <location>
        <begin position="500"/>
        <end position="523"/>
    </location>
</feature>
<dbReference type="PANTHER" id="PTHR31686">
    <property type="match status" value="1"/>
</dbReference>
<evidence type="ECO:0000256" key="6">
    <source>
        <dbReference type="ARBA" id="ARBA00022989"/>
    </source>
</evidence>
<feature type="transmembrane region" description="Helical" evidence="8">
    <location>
        <begin position="222"/>
        <end position="241"/>
    </location>
</feature>
<organism evidence="9 10">
    <name type="scientific">Suillus fuscotomentosus</name>
    <dbReference type="NCBI Taxonomy" id="1912939"/>
    <lineage>
        <taxon>Eukaryota</taxon>
        <taxon>Fungi</taxon>
        <taxon>Dikarya</taxon>
        <taxon>Basidiomycota</taxon>
        <taxon>Agaricomycotina</taxon>
        <taxon>Agaricomycetes</taxon>
        <taxon>Agaricomycetidae</taxon>
        <taxon>Boletales</taxon>
        <taxon>Suillineae</taxon>
        <taxon>Suillaceae</taxon>
        <taxon>Suillus</taxon>
    </lineage>
</organism>
<feature type="transmembrane region" description="Helical" evidence="8">
    <location>
        <begin position="450"/>
        <end position="469"/>
    </location>
</feature>
<evidence type="ECO:0000256" key="4">
    <source>
        <dbReference type="ARBA" id="ARBA00022475"/>
    </source>
</evidence>
<dbReference type="AlphaFoldDB" id="A0AAD4HK51"/>
<feature type="transmembrane region" description="Helical" evidence="8">
    <location>
        <begin position="182"/>
        <end position="210"/>
    </location>
</feature>
<keyword evidence="5 8" id="KW-0812">Transmembrane</keyword>
<dbReference type="Gene3D" id="1.50.10.150">
    <property type="entry name" value="Voltage-dependent anion channel"/>
    <property type="match status" value="2"/>
</dbReference>
<feature type="transmembrane region" description="Helical" evidence="8">
    <location>
        <begin position="602"/>
        <end position="622"/>
    </location>
</feature>
<feature type="transmembrane region" description="Helical" evidence="8">
    <location>
        <begin position="41"/>
        <end position="66"/>
    </location>
</feature>
<evidence type="ECO:0000256" key="2">
    <source>
        <dbReference type="ARBA" id="ARBA00008566"/>
    </source>
</evidence>
<dbReference type="InterPro" id="IPR051629">
    <property type="entry name" value="Sulfite_efflux_TDT"/>
</dbReference>
<evidence type="ECO:0000256" key="7">
    <source>
        <dbReference type="ARBA" id="ARBA00023136"/>
    </source>
</evidence>
<evidence type="ECO:0000256" key="3">
    <source>
        <dbReference type="ARBA" id="ARBA00022448"/>
    </source>
</evidence>
<sequence length="702" mass="76470">MGKSKYTYLCVVLTIFVGTGSIAILFHNFPYAGDSPVMRGFALGFFFFNLVLFLLFSVITAARYIFFPGIWFHMIRHPVQSLYIGTFPMGATTLINVASSDIFQTYGFGGKPFIYTVWACWWINVAISMACCFGMMHVMITLQQHSLKSMTTVWLLPVVTLVVGSSSGGVLVPALQVYSPSYALLTATFSACMVTIGLTLSLMLLTIYILRLVVYGYPTGASILSVFLPVGPCGQAAYSLLKLGSSFRSLLPLNYGDAGGLLRQSGTGEAVEVICVVGAMVLWSLASMWILFAMLGLAYTLRRERIEFRLSFWGTVFPNGVYANLNLALATTFSSTFFRVWGSIYSVGTLILWVCIALPTIRMVPSGRIFDAPTFTWAWHTVIMGTGGTSALVHAFPYGNGSPAIKVVTLMVFYLNLLLFVLFTGATVARYILFPDTWLKMIRHPTQGPLMGAFPAGATTLINIALVAHQEWNFGGTGFLYTLWGCWMVEQKHALDTMTALWLLPAISLIVASSTGGLLSIALKAQSMELAISTALFSLTMVIIGLSLALMMITVYLARLVISGPPDKLLVLSSFVALGPFGQGGYSLLINGQNLVLKKEGAIPFSITYQGLIFPNAVFALLSVQLGNVLNSDIFHGFGAAWTVIVFILWLSIFARTSLAVIDRSIFVAPDIAVPLLPLEFTDSIKPARTSHTISIHQSSFK</sequence>
<dbReference type="EMBL" id="JABBWK010000026">
    <property type="protein sequence ID" value="KAG1900615.1"/>
    <property type="molecule type" value="Genomic_DNA"/>
</dbReference>
<dbReference type="GeneID" id="64669382"/>
<comment type="caution">
    <text evidence="9">The sequence shown here is derived from an EMBL/GenBank/DDBJ whole genome shotgun (WGS) entry which is preliminary data.</text>
</comment>
<keyword evidence="6 8" id="KW-1133">Transmembrane helix</keyword>
<keyword evidence="3" id="KW-0813">Transport</keyword>
<dbReference type="InterPro" id="IPR004695">
    <property type="entry name" value="SLAC1/Mae1/Ssu1/TehA"/>
</dbReference>
<dbReference type="InterPro" id="IPR038665">
    <property type="entry name" value="Voltage-dep_anion_channel_sf"/>
</dbReference>
<evidence type="ECO:0000313" key="10">
    <source>
        <dbReference type="Proteomes" id="UP001195769"/>
    </source>
</evidence>
<feature type="transmembrane region" description="Helical" evidence="8">
    <location>
        <begin position="270"/>
        <end position="299"/>
    </location>
</feature>